<organism evidence="2">
    <name type="scientific">marine sediment metagenome</name>
    <dbReference type="NCBI Taxonomy" id="412755"/>
    <lineage>
        <taxon>unclassified sequences</taxon>
        <taxon>metagenomes</taxon>
        <taxon>ecological metagenomes</taxon>
    </lineage>
</organism>
<feature type="transmembrane region" description="Helical" evidence="1">
    <location>
        <begin position="203"/>
        <end position="226"/>
    </location>
</feature>
<protein>
    <recommendedName>
        <fullName evidence="3">Zinc ribbon domain-containing protein</fullName>
    </recommendedName>
</protein>
<feature type="transmembrane region" description="Helical" evidence="1">
    <location>
        <begin position="117"/>
        <end position="146"/>
    </location>
</feature>
<evidence type="ECO:0000256" key="1">
    <source>
        <dbReference type="SAM" id="Phobius"/>
    </source>
</evidence>
<keyword evidence="1" id="KW-0472">Membrane</keyword>
<evidence type="ECO:0008006" key="3">
    <source>
        <dbReference type="Google" id="ProtNLM"/>
    </source>
</evidence>
<reference evidence="2" key="1">
    <citation type="journal article" date="2015" name="Nature">
        <title>Complex archaea that bridge the gap between prokaryotes and eukaryotes.</title>
        <authorList>
            <person name="Spang A."/>
            <person name="Saw J.H."/>
            <person name="Jorgensen S.L."/>
            <person name="Zaremba-Niedzwiedzka K."/>
            <person name="Martijn J."/>
            <person name="Lind A.E."/>
            <person name="van Eijk R."/>
            <person name="Schleper C."/>
            <person name="Guy L."/>
            <person name="Ettema T.J."/>
        </authorList>
    </citation>
    <scope>NUCLEOTIDE SEQUENCE</scope>
</reference>
<keyword evidence="1" id="KW-1133">Transmembrane helix</keyword>
<comment type="caution">
    <text evidence="2">The sequence shown here is derived from an EMBL/GenBank/DDBJ whole genome shotgun (WGS) entry which is preliminary data.</text>
</comment>
<keyword evidence="1" id="KW-0812">Transmembrane</keyword>
<name>A0A0F9MAL8_9ZZZZ</name>
<feature type="transmembrane region" description="Helical" evidence="1">
    <location>
        <begin position="290"/>
        <end position="308"/>
    </location>
</feature>
<sequence length="314" mass="35838">MSQTVASFQRCPRCGNENTADSFACNFCGFRLKVERIEKIKFFRRYEAEWTAPSSWYRKIFYLFVNAPRAFHDINHKRSKAPGWLIVLFCSLLYGLMGLAFFSHFDFGFPTFSIDQFIFSFSFFVSFFVFGFCFQAVFFGILIWLFSKGANYAVGFSDKLERRFEGIGKGKDKAKYKETDISPFSIYKGGTMLRIEGAYKFKMLLCAFTPFLLINAIKILIVLFAFTNVNVPDISIFDDPILASDILVAIFEAPIWAVLDVIDALTIAIWVPVLMTLAIRELSNSSTTRVLISTIIVGVIVAVLFYFLRPTLFG</sequence>
<proteinExistence type="predicted"/>
<accession>A0A0F9MAL8</accession>
<feature type="transmembrane region" description="Helical" evidence="1">
    <location>
        <begin position="84"/>
        <end position="105"/>
    </location>
</feature>
<gene>
    <name evidence="2" type="ORF">LCGC14_1483570</name>
</gene>
<feature type="transmembrane region" description="Helical" evidence="1">
    <location>
        <begin position="246"/>
        <end position="278"/>
    </location>
</feature>
<dbReference type="AlphaFoldDB" id="A0A0F9MAL8"/>
<dbReference type="EMBL" id="LAZR01010580">
    <property type="protein sequence ID" value="KKM66202.1"/>
    <property type="molecule type" value="Genomic_DNA"/>
</dbReference>
<evidence type="ECO:0000313" key="2">
    <source>
        <dbReference type="EMBL" id="KKM66202.1"/>
    </source>
</evidence>